<keyword evidence="2 3" id="KW-0175">Coiled coil</keyword>
<dbReference type="AlphaFoldDB" id="A0A1C3E7F4"/>
<dbReference type="InterPro" id="IPR050465">
    <property type="entry name" value="UPF0194_transport"/>
</dbReference>
<gene>
    <name evidence="4" type="ORF">A6X21_09635</name>
</gene>
<keyword evidence="5" id="KW-1185">Reference proteome</keyword>
<dbReference type="Gene3D" id="2.40.30.170">
    <property type="match status" value="1"/>
</dbReference>
<dbReference type="PANTHER" id="PTHR32347:SF23">
    <property type="entry name" value="BLL5650 PROTEIN"/>
    <property type="match status" value="1"/>
</dbReference>
<reference evidence="4 5" key="1">
    <citation type="submission" date="2016-05" db="EMBL/GenBank/DDBJ databases">
        <title>Genomic and physiological characterization of Planctopirus sp. isolated from fresh water lake.</title>
        <authorList>
            <person name="Subhash Y."/>
            <person name="Ramana C."/>
        </authorList>
    </citation>
    <scope>NUCLEOTIDE SEQUENCE [LARGE SCALE GENOMIC DNA]</scope>
    <source>
        <strain evidence="4 5">JC280</strain>
    </source>
</reference>
<feature type="coiled-coil region" evidence="3">
    <location>
        <begin position="139"/>
        <end position="219"/>
    </location>
</feature>
<evidence type="ECO:0000256" key="1">
    <source>
        <dbReference type="ARBA" id="ARBA00004196"/>
    </source>
</evidence>
<dbReference type="OrthoDB" id="259511at2"/>
<dbReference type="SUPFAM" id="SSF111369">
    <property type="entry name" value="HlyD-like secretion proteins"/>
    <property type="match status" value="1"/>
</dbReference>
<evidence type="ECO:0000313" key="4">
    <source>
        <dbReference type="EMBL" id="ODA29185.1"/>
    </source>
</evidence>
<dbReference type="STRING" id="1841610.A6X21_09635"/>
<evidence type="ECO:0000313" key="5">
    <source>
        <dbReference type="Proteomes" id="UP000094828"/>
    </source>
</evidence>
<organism evidence="4 5">
    <name type="scientific">Planctopirus hydrillae</name>
    <dbReference type="NCBI Taxonomy" id="1841610"/>
    <lineage>
        <taxon>Bacteria</taxon>
        <taxon>Pseudomonadati</taxon>
        <taxon>Planctomycetota</taxon>
        <taxon>Planctomycetia</taxon>
        <taxon>Planctomycetales</taxon>
        <taxon>Planctomycetaceae</taxon>
        <taxon>Planctopirus</taxon>
    </lineage>
</organism>
<evidence type="ECO:0008006" key="6">
    <source>
        <dbReference type="Google" id="ProtNLM"/>
    </source>
</evidence>
<evidence type="ECO:0000256" key="3">
    <source>
        <dbReference type="SAM" id="Coils"/>
    </source>
</evidence>
<dbReference type="EMBL" id="LYDR01000143">
    <property type="protein sequence ID" value="ODA29185.1"/>
    <property type="molecule type" value="Genomic_DNA"/>
</dbReference>
<dbReference type="Gene3D" id="2.40.50.100">
    <property type="match status" value="1"/>
</dbReference>
<accession>A0A1C3E7F4</accession>
<dbReference type="Gene3D" id="1.10.287.470">
    <property type="entry name" value="Helix hairpin bin"/>
    <property type="match status" value="1"/>
</dbReference>
<sequence>MNRGGVHCELVELLAENRTSAAVFSDERMMESRRAIWPRIFCLMSLWMGVTAPVSALEVLALADEHQAHETRQLIIEDCRIRLVEHVIIASDRSGLLLTLPFSEGQRVSADAVVGRIVDTLPAAQLRLAEAKASSDVNIRQHRVELEMAQTELLKSEEANAKAKASSRTVIAVPELELVKLRLSIRKAELEIEKATHELEVAKKECDLARAEVEALLLKAPFSGVINRCYRSVGEVIKPGDPVVEIVNPERIRIEGRIPWEMLSLVRVGQTVKISPQPQTQLKTSAATTVPPTPSIVKHEGEEIATRAVIGFIDATSDPVTQETRFWVETRAENAWLRPGLRVRLELLEANEPVAHP</sequence>
<comment type="caution">
    <text evidence="4">The sequence shown here is derived from an EMBL/GenBank/DDBJ whole genome shotgun (WGS) entry which is preliminary data.</text>
</comment>
<name>A0A1C3E7F4_9PLAN</name>
<comment type="subcellular location">
    <subcellularLocation>
        <location evidence="1">Cell envelope</location>
    </subcellularLocation>
</comment>
<protein>
    <recommendedName>
        <fullName evidence="6">RND efflux pump membrane fusion protein barrel-sandwich domain-containing protein</fullName>
    </recommendedName>
</protein>
<proteinExistence type="predicted"/>
<dbReference type="Proteomes" id="UP000094828">
    <property type="component" value="Unassembled WGS sequence"/>
</dbReference>
<dbReference type="GO" id="GO:0030313">
    <property type="term" value="C:cell envelope"/>
    <property type="evidence" value="ECO:0007669"/>
    <property type="project" value="UniProtKB-SubCell"/>
</dbReference>
<dbReference type="PANTHER" id="PTHR32347">
    <property type="entry name" value="EFFLUX SYSTEM COMPONENT YKNX-RELATED"/>
    <property type="match status" value="1"/>
</dbReference>
<evidence type="ECO:0000256" key="2">
    <source>
        <dbReference type="ARBA" id="ARBA00023054"/>
    </source>
</evidence>